<dbReference type="Pfam" id="PF13464">
    <property type="entry name" value="RodZ_C"/>
    <property type="match status" value="1"/>
</dbReference>
<name>A0A1C7DBA7_9SPHN</name>
<dbReference type="SUPFAM" id="SSF47413">
    <property type="entry name" value="lambda repressor-like DNA-binding domains"/>
    <property type="match status" value="1"/>
</dbReference>
<gene>
    <name evidence="4" type="ORF">A6F65_02454</name>
</gene>
<dbReference type="RefSeq" id="WP_067789287.1">
    <property type="nucleotide sequence ID" value="NZ_CP016545.1"/>
</dbReference>
<keyword evidence="2" id="KW-1133">Transmembrane helix</keyword>
<dbReference type="CDD" id="cd00093">
    <property type="entry name" value="HTH_XRE"/>
    <property type="match status" value="1"/>
</dbReference>
<evidence type="ECO:0000256" key="2">
    <source>
        <dbReference type="SAM" id="Phobius"/>
    </source>
</evidence>
<dbReference type="GO" id="GO:0003677">
    <property type="term" value="F:DNA binding"/>
    <property type="evidence" value="ECO:0007669"/>
    <property type="project" value="InterPro"/>
</dbReference>
<reference evidence="4 5" key="1">
    <citation type="submission" date="2016-07" db="EMBL/GenBank/DDBJ databases">
        <title>Complete genome sequence of Altererythrobacter namhicola JCM 16345T, containing esterase-encoding genes.</title>
        <authorList>
            <person name="Cheng H."/>
            <person name="Wu Y.-H."/>
            <person name="Jian S.-L."/>
            <person name="Huo Y.-Y."/>
            <person name="Wang C.-S."/>
            <person name="Xu X.-W."/>
        </authorList>
    </citation>
    <scope>NUCLEOTIDE SEQUENCE [LARGE SCALE GENOMIC DNA]</scope>
    <source>
        <strain evidence="4 5">JCM 16345</strain>
    </source>
</reference>
<sequence>MSDETSEEFAGDAPVGVGAQLAAAREAKGLSVEQVAAQTRIPIRHLETIEAGRFSDMPGKTYATGFARTYAKLVDLDQDDVTAMVRAELDEDEREVSDRRAATFEPGDPSRAPSRGLVWFSLFALVLVVVGLIFAARAFFTPAGELPSILEPEAEQTASPEAAASPTASAPTSGPVVFTAQGDAWVSVKDGNGQTLYESLMTDGDSFTVPADAVDPVLVTGRPDILAITIGGQSVPKISEELETVVDVPVSAAALLARGDAAPAAAPGTAPTSAPAAGAPAGQ</sequence>
<dbReference type="EMBL" id="CP016545">
    <property type="protein sequence ID" value="ANU08735.1"/>
    <property type="molecule type" value="Genomic_DNA"/>
</dbReference>
<feature type="domain" description="Cytoskeleton protein RodZ-like C-terminal" evidence="3">
    <location>
        <begin position="177"/>
        <end position="237"/>
    </location>
</feature>
<keyword evidence="2" id="KW-0472">Membrane</keyword>
<organism evidence="4 5">
    <name type="scientific">Paraurantiacibacter namhicola</name>
    <dbReference type="NCBI Taxonomy" id="645517"/>
    <lineage>
        <taxon>Bacteria</taxon>
        <taxon>Pseudomonadati</taxon>
        <taxon>Pseudomonadota</taxon>
        <taxon>Alphaproteobacteria</taxon>
        <taxon>Sphingomonadales</taxon>
        <taxon>Erythrobacteraceae</taxon>
        <taxon>Paraurantiacibacter</taxon>
    </lineage>
</organism>
<dbReference type="Gene3D" id="1.10.260.40">
    <property type="entry name" value="lambda repressor-like DNA-binding domains"/>
    <property type="match status" value="1"/>
</dbReference>
<dbReference type="PANTHER" id="PTHR34475:SF1">
    <property type="entry name" value="CYTOSKELETON PROTEIN RODZ"/>
    <property type="match status" value="1"/>
</dbReference>
<dbReference type="AlphaFoldDB" id="A0A1C7DBA7"/>
<evidence type="ECO:0000313" key="5">
    <source>
        <dbReference type="Proteomes" id="UP000092698"/>
    </source>
</evidence>
<dbReference type="Pfam" id="PF13413">
    <property type="entry name" value="HTH_25"/>
    <property type="match status" value="1"/>
</dbReference>
<dbReference type="PANTHER" id="PTHR34475">
    <property type="match status" value="1"/>
</dbReference>
<keyword evidence="2" id="KW-0812">Transmembrane</keyword>
<protein>
    <submittedName>
        <fullName evidence="4">Cytoskeletal protein RodZ</fullName>
    </submittedName>
</protein>
<evidence type="ECO:0000256" key="1">
    <source>
        <dbReference type="SAM" id="MobiDB-lite"/>
    </source>
</evidence>
<dbReference type="KEGG" id="anh:A6F65_02454"/>
<dbReference type="Proteomes" id="UP000092698">
    <property type="component" value="Chromosome"/>
</dbReference>
<dbReference type="InterPro" id="IPR025194">
    <property type="entry name" value="RodZ-like_C"/>
</dbReference>
<feature type="region of interest" description="Disordered" evidence="1">
    <location>
        <begin position="153"/>
        <end position="174"/>
    </location>
</feature>
<evidence type="ECO:0000313" key="4">
    <source>
        <dbReference type="EMBL" id="ANU08735.1"/>
    </source>
</evidence>
<feature type="compositionally biased region" description="Low complexity" evidence="1">
    <location>
        <begin position="155"/>
        <end position="173"/>
    </location>
</feature>
<evidence type="ECO:0000259" key="3">
    <source>
        <dbReference type="Pfam" id="PF13464"/>
    </source>
</evidence>
<accession>A0A1C7DBA7</accession>
<dbReference type="InterPro" id="IPR050400">
    <property type="entry name" value="Bact_Cytoskel_RodZ"/>
</dbReference>
<feature type="region of interest" description="Disordered" evidence="1">
    <location>
        <begin position="263"/>
        <end position="283"/>
    </location>
</feature>
<feature type="transmembrane region" description="Helical" evidence="2">
    <location>
        <begin position="117"/>
        <end position="140"/>
    </location>
</feature>
<dbReference type="OrthoDB" id="9790252at2"/>
<dbReference type="InterPro" id="IPR010982">
    <property type="entry name" value="Lambda_DNA-bd_dom_sf"/>
</dbReference>
<dbReference type="STRING" id="645517.A6F65_02454"/>
<proteinExistence type="predicted"/>
<keyword evidence="5" id="KW-1185">Reference proteome</keyword>
<dbReference type="InterPro" id="IPR001387">
    <property type="entry name" value="Cro/C1-type_HTH"/>
</dbReference>